<sequence length="90" mass="9412">MSDDFASKSMPEHLLRGGVGFGALVGSVALIPVVGPFSVLLLPVGLVALRGCPTCWAIGLMQTLSRGRLQRSCEDGQCTLTVGDTHRVTS</sequence>
<keyword evidence="1" id="KW-0812">Transmembrane</keyword>
<dbReference type="Proteomes" id="UP001621418">
    <property type="component" value="Chromosome"/>
</dbReference>
<gene>
    <name evidence="2" type="ORF">OG308_12140</name>
</gene>
<feature type="transmembrane region" description="Helical" evidence="1">
    <location>
        <begin position="40"/>
        <end position="61"/>
    </location>
</feature>
<dbReference type="RefSeq" id="WP_328660546.1">
    <property type="nucleotide sequence ID" value="NZ_CP108014.1"/>
</dbReference>
<evidence type="ECO:0000256" key="1">
    <source>
        <dbReference type="SAM" id="Phobius"/>
    </source>
</evidence>
<dbReference type="EMBL" id="CP109527">
    <property type="protein sequence ID" value="WTY38526.1"/>
    <property type="molecule type" value="Genomic_DNA"/>
</dbReference>
<dbReference type="GeneID" id="91375006"/>
<evidence type="ECO:0000313" key="2">
    <source>
        <dbReference type="EMBL" id="WTY38526.1"/>
    </source>
</evidence>
<accession>A0ABZ1NEZ5</accession>
<organism evidence="2 3">
    <name type="scientific">Nocardia salmonicida</name>
    <dbReference type="NCBI Taxonomy" id="53431"/>
    <lineage>
        <taxon>Bacteria</taxon>
        <taxon>Bacillati</taxon>
        <taxon>Actinomycetota</taxon>
        <taxon>Actinomycetes</taxon>
        <taxon>Mycobacteriales</taxon>
        <taxon>Nocardiaceae</taxon>
        <taxon>Nocardia</taxon>
    </lineage>
</organism>
<keyword evidence="1" id="KW-0472">Membrane</keyword>
<keyword evidence="3" id="KW-1185">Reference proteome</keyword>
<evidence type="ECO:0008006" key="4">
    <source>
        <dbReference type="Google" id="ProtNLM"/>
    </source>
</evidence>
<keyword evidence="1" id="KW-1133">Transmembrane helix</keyword>
<feature type="transmembrane region" description="Helical" evidence="1">
    <location>
        <begin position="14"/>
        <end position="34"/>
    </location>
</feature>
<name>A0ABZ1NEZ5_9NOCA</name>
<evidence type="ECO:0000313" key="3">
    <source>
        <dbReference type="Proteomes" id="UP001621418"/>
    </source>
</evidence>
<reference evidence="2 3" key="1">
    <citation type="submission" date="2022-10" db="EMBL/GenBank/DDBJ databases">
        <title>The complete genomes of actinobacterial strains from the NBC collection.</title>
        <authorList>
            <person name="Joergensen T.S."/>
            <person name="Alvarez Arevalo M."/>
            <person name="Sterndorff E.B."/>
            <person name="Faurdal D."/>
            <person name="Vuksanovic O."/>
            <person name="Mourched A.-S."/>
            <person name="Charusanti P."/>
            <person name="Shaw S."/>
            <person name="Blin K."/>
            <person name="Weber T."/>
        </authorList>
    </citation>
    <scope>NUCLEOTIDE SEQUENCE [LARGE SCALE GENOMIC DNA]</scope>
    <source>
        <strain evidence="2 3">NBC_01413</strain>
    </source>
</reference>
<proteinExistence type="predicted"/>
<protein>
    <recommendedName>
        <fullName evidence="4">DUF2892 domain-containing protein</fullName>
    </recommendedName>
</protein>